<dbReference type="WBParaSite" id="jg4426">
    <property type="protein sequence ID" value="jg4426"/>
    <property type="gene ID" value="jg4426"/>
</dbReference>
<name>A0A915EBK1_9BILA</name>
<proteinExistence type="predicted"/>
<dbReference type="Proteomes" id="UP000887574">
    <property type="component" value="Unplaced"/>
</dbReference>
<organism evidence="1 2">
    <name type="scientific">Ditylenchus dipsaci</name>
    <dbReference type="NCBI Taxonomy" id="166011"/>
    <lineage>
        <taxon>Eukaryota</taxon>
        <taxon>Metazoa</taxon>
        <taxon>Ecdysozoa</taxon>
        <taxon>Nematoda</taxon>
        <taxon>Chromadorea</taxon>
        <taxon>Rhabditida</taxon>
        <taxon>Tylenchina</taxon>
        <taxon>Tylenchomorpha</taxon>
        <taxon>Sphaerularioidea</taxon>
        <taxon>Anguinidae</taxon>
        <taxon>Anguininae</taxon>
        <taxon>Ditylenchus</taxon>
    </lineage>
</organism>
<reference evidence="2" key="1">
    <citation type="submission" date="2022-11" db="UniProtKB">
        <authorList>
            <consortium name="WormBaseParasite"/>
        </authorList>
    </citation>
    <scope>IDENTIFICATION</scope>
</reference>
<protein>
    <submittedName>
        <fullName evidence="2">Uncharacterized protein</fullName>
    </submittedName>
</protein>
<dbReference type="AlphaFoldDB" id="A0A915EBK1"/>
<keyword evidence="1" id="KW-1185">Reference proteome</keyword>
<sequence length="160" mass="19096">MRIRYENDISEEDVELEGLVIASLEQVQNQKADNARKHPEHYVYHQEYVWLIRSSCCNTDAELELMWTELLQAETTNDLDWTYSSSQRYQSFEIFLCVEEISCLSWLSLLQLSSQYKNELCKHSLLLMETERLIDPLHDHWRQEEKGGEKRKFGHALERL</sequence>
<evidence type="ECO:0000313" key="2">
    <source>
        <dbReference type="WBParaSite" id="jg4426"/>
    </source>
</evidence>
<evidence type="ECO:0000313" key="1">
    <source>
        <dbReference type="Proteomes" id="UP000887574"/>
    </source>
</evidence>
<accession>A0A915EBK1</accession>